<keyword evidence="10" id="KW-1185">Reference proteome</keyword>
<evidence type="ECO:0000256" key="6">
    <source>
        <dbReference type="ARBA" id="ARBA00023163"/>
    </source>
</evidence>
<evidence type="ECO:0000256" key="1">
    <source>
        <dbReference type="ARBA" id="ARBA00013860"/>
    </source>
</evidence>
<dbReference type="PROSITE" id="PS51740">
    <property type="entry name" value="SPOVT_ABRB"/>
    <property type="match status" value="2"/>
</dbReference>
<evidence type="ECO:0000259" key="8">
    <source>
        <dbReference type="PROSITE" id="PS51740"/>
    </source>
</evidence>
<dbReference type="InterPro" id="IPR007159">
    <property type="entry name" value="SpoVT-AbrB_dom"/>
</dbReference>
<dbReference type="CDD" id="cd16320">
    <property type="entry name" value="MraZ_N"/>
    <property type="match status" value="1"/>
</dbReference>
<comment type="subunit">
    <text evidence="7">Forms oligomers.</text>
</comment>
<dbReference type="InterPro" id="IPR035644">
    <property type="entry name" value="MraZ_C"/>
</dbReference>
<gene>
    <name evidence="7 9" type="primary">mraZ</name>
    <name evidence="9" type="ORF">IPZ78_10595</name>
</gene>
<comment type="subcellular location">
    <subcellularLocation>
        <location evidence="7">Cytoplasm</location>
        <location evidence="7">Nucleoid</location>
    </subcellularLocation>
</comment>
<dbReference type="InterPro" id="IPR020603">
    <property type="entry name" value="MraZ_dom"/>
</dbReference>
<keyword evidence="3" id="KW-0677">Repeat</keyword>
<accession>A0ABS7Z5X9</accession>
<dbReference type="Gene3D" id="3.40.1550.20">
    <property type="entry name" value="Transcriptional regulator MraZ domain"/>
    <property type="match status" value="1"/>
</dbReference>
<proteinExistence type="inferred from homology"/>
<name>A0ABS7Z5X9_9SPHI</name>
<comment type="caution">
    <text evidence="9">The sequence shown here is derived from an EMBL/GenBank/DDBJ whole genome shotgun (WGS) entry which is preliminary data.</text>
</comment>
<feature type="domain" description="SpoVT-AbrB" evidence="8">
    <location>
        <begin position="7"/>
        <end position="53"/>
    </location>
</feature>
<dbReference type="InterPro" id="IPR037914">
    <property type="entry name" value="SpoVT-AbrB_sf"/>
</dbReference>
<dbReference type="NCBIfam" id="TIGR00242">
    <property type="entry name" value="division/cell wall cluster transcriptional repressor MraZ"/>
    <property type="match status" value="1"/>
</dbReference>
<dbReference type="Pfam" id="PF02381">
    <property type="entry name" value="MraZ"/>
    <property type="match status" value="2"/>
</dbReference>
<evidence type="ECO:0000256" key="2">
    <source>
        <dbReference type="ARBA" id="ARBA00022490"/>
    </source>
</evidence>
<evidence type="ECO:0000313" key="10">
    <source>
        <dbReference type="Proteomes" id="UP001165302"/>
    </source>
</evidence>
<evidence type="ECO:0000256" key="5">
    <source>
        <dbReference type="ARBA" id="ARBA00023125"/>
    </source>
</evidence>
<dbReference type="PANTHER" id="PTHR34701">
    <property type="entry name" value="TRANSCRIPTIONAL REGULATOR MRAZ"/>
    <property type="match status" value="1"/>
</dbReference>
<keyword evidence="5 7" id="KW-0238">DNA-binding</keyword>
<keyword evidence="6 7" id="KW-0804">Transcription</keyword>
<keyword evidence="2 7" id="KW-0963">Cytoplasm</keyword>
<dbReference type="InterPro" id="IPR038619">
    <property type="entry name" value="MraZ_sf"/>
</dbReference>
<evidence type="ECO:0000313" key="9">
    <source>
        <dbReference type="EMBL" id="MCA5005601.1"/>
    </source>
</evidence>
<dbReference type="Proteomes" id="UP001165302">
    <property type="component" value="Unassembled WGS sequence"/>
</dbReference>
<reference evidence="9" key="1">
    <citation type="submission" date="2020-10" db="EMBL/GenBank/DDBJ databases">
        <authorList>
            <person name="Lu T."/>
            <person name="Wang Q."/>
            <person name="Han X."/>
        </authorList>
    </citation>
    <scope>NUCLEOTIDE SEQUENCE</scope>
    <source>
        <strain evidence="9">WQ 366</strain>
    </source>
</reference>
<sequence length="157" mass="17602">MNFLIGEYECKLDAKGRMVVPAALKRQLPDAEREGLVVNRGFDGNLVMYTRAEWNRILSQLARLNQFQAKNRDFVRKFTSGATELMLDSAGRVLLPKALLDYAAVGAELVLVCNLSKVELWSKAKYDEKMNAISEEDFSDLAESVMGDFDLEGGFNV</sequence>
<organism evidence="9 10">
    <name type="scientific">Sphingobacterium bovistauri</name>
    <dbReference type="NCBI Taxonomy" id="2781959"/>
    <lineage>
        <taxon>Bacteria</taxon>
        <taxon>Pseudomonadati</taxon>
        <taxon>Bacteroidota</taxon>
        <taxon>Sphingobacteriia</taxon>
        <taxon>Sphingobacteriales</taxon>
        <taxon>Sphingobacteriaceae</taxon>
        <taxon>Sphingobacterium</taxon>
    </lineage>
</organism>
<evidence type="ECO:0000256" key="4">
    <source>
        <dbReference type="ARBA" id="ARBA00023015"/>
    </source>
</evidence>
<dbReference type="PANTHER" id="PTHR34701:SF1">
    <property type="entry name" value="TRANSCRIPTIONAL REGULATOR MRAZ"/>
    <property type="match status" value="1"/>
</dbReference>
<dbReference type="InterPro" id="IPR003444">
    <property type="entry name" value="MraZ"/>
</dbReference>
<feature type="domain" description="SpoVT-AbrB" evidence="8">
    <location>
        <begin position="82"/>
        <end position="125"/>
    </location>
</feature>
<dbReference type="InterPro" id="IPR035642">
    <property type="entry name" value="MraZ_N"/>
</dbReference>
<evidence type="ECO:0000256" key="3">
    <source>
        <dbReference type="ARBA" id="ARBA00022737"/>
    </source>
</evidence>
<dbReference type="EMBL" id="JADEYP010000018">
    <property type="protein sequence ID" value="MCA5005601.1"/>
    <property type="molecule type" value="Genomic_DNA"/>
</dbReference>
<dbReference type="CDD" id="cd16321">
    <property type="entry name" value="MraZ_C"/>
    <property type="match status" value="1"/>
</dbReference>
<evidence type="ECO:0000256" key="7">
    <source>
        <dbReference type="HAMAP-Rule" id="MF_01008"/>
    </source>
</evidence>
<dbReference type="SUPFAM" id="SSF89447">
    <property type="entry name" value="AbrB/MazE/MraZ-like"/>
    <property type="match status" value="1"/>
</dbReference>
<comment type="similarity">
    <text evidence="7">Belongs to the MraZ family.</text>
</comment>
<dbReference type="RefSeq" id="WP_225553486.1">
    <property type="nucleotide sequence ID" value="NZ_JADEYP010000018.1"/>
</dbReference>
<protein>
    <recommendedName>
        <fullName evidence="1 7">Transcriptional regulator MraZ</fullName>
    </recommendedName>
</protein>
<keyword evidence="4 7" id="KW-0805">Transcription regulation</keyword>
<dbReference type="HAMAP" id="MF_01008">
    <property type="entry name" value="MraZ"/>
    <property type="match status" value="1"/>
</dbReference>